<sequence>MKRANDTIHRLWELPMNRGPCLFADLSTNLCSLFSRMASTRPVWPHADPEHRLFWPSNHILRFALSGTLVSV</sequence>
<proteinExistence type="predicted"/>
<accession>A0A9W9NJG6</accession>
<dbReference type="AlphaFoldDB" id="A0A9W9NJG6"/>
<dbReference type="EMBL" id="JAPQKS010000007">
    <property type="protein sequence ID" value="KAJ5219743.1"/>
    <property type="molecule type" value="Genomic_DNA"/>
</dbReference>
<keyword evidence="2" id="KW-1185">Reference proteome</keyword>
<dbReference type="Proteomes" id="UP001150941">
    <property type="component" value="Unassembled WGS sequence"/>
</dbReference>
<organism evidence="1 2">
    <name type="scientific">Penicillium chermesinum</name>
    <dbReference type="NCBI Taxonomy" id="63820"/>
    <lineage>
        <taxon>Eukaryota</taxon>
        <taxon>Fungi</taxon>
        <taxon>Dikarya</taxon>
        <taxon>Ascomycota</taxon>
        <taxon>Pezizomycotina</taxon>
        <taxon>Eurotiomycetes</taxon>
        <taxon>Eurotiomycetidae</taxon>
        <taxon>Eurotiales</taxon>
        <taxon>Aspergillaceae</taxon>
        <taxon>Penicillium</taxon>
    </lineage>
</organism>
<reference evidence="1" key="2">
    <citation type="journal article" date="2023" name="IMA Fungus">
        <title>Comparative genomic study of the Penicillium genus elucidates a diverse pangenome and 15 lateral gene transfer events.</title>
        <authorList>
            <person name="Petersen C."/>
            <person name="Sorensen T."/>
            <person name="Nielsen M.R."/>
            <person name="Sondergaard T.E."/>
            <person name="Sorensen J.L."/>
            <person name="Fitzpatrick D.A."/>
            <person name="Frisvad J.C."/>
            <person name="Nielsen K.L."/>
        </authorList>
    </citation>
    <scope>NUCLEOTIDE SEQUENCE</scope>
    <source>
        <strain evidence="1">IBT 19713</strain>
    </source>
</reference>
<evidence type="ECO:0000313" key="2">
    <source>
        <dbReference type="Proteomes" id="UP001150941"/>
    </source>
</evidence>
<evidence type="ECO:0000313" key="1">
    <source>
        <dbReference type="EMBL" id="KAJ5219743.1"/>
    </source>
</evidence>
<gene>
    <name evidence="1" type="ORF">N7468_008947</name>
</gene>
<reference evidence="1" key="1">
    <citation type="submission" date="2022-11" db="EMBL/GenBank/DDBJ databases">
        <authorList>
            <person name="Petersen C."/>
        </authorList>
    </citation>
    <scope>NUCLEOTIDE SEQUENCE</scope>
    <source>
        <strain evidence="1">IBT 19713</strain>
    </source>
</reference>
<name>A0A9W9NJG6_9EURO</name>
<dbReference type="RefSeq" id="XP_058326573.1">
    <property type="nucleotide sequence ID" value="XM_058478243.1"/>
</dbReference>
<dbReference type="GeneID" id="83205546"/>
<comment type="caution">
    <text evidence="1">The sequence shown here is derived from an EMBL/GenBank/DDBJ whole genome shotgun (WGS) entry which is preliminary data.</text>
</comment>
<protein>
    <submittedName>
        <fullName evidence="1">Uncharacterized protein</fullName>
    </submittedName>
</protein>